<evidence type="ECO:0000313" key="2">
    <source>
        <dbReference type="EMBL" id="MBB6735144.1"/>
    </source>
</evidence>
<name>A0A7X0VY99_9BACL</name>
<organism evidence="2 3">
    <name type="scientific">Cohnella zeiphila</name>
    <dbReference type="NCBI Taxonomy" id="2761120"/>
    <lineage>
        <taxon>Bacteria</taxon>
        <taxon>Bacillati</taxon>
        <taxon>Bacillota</taxon>
        <taxon>Bacilli</taxon>
        <taxon>Bacillales</taxon>
        <taxon>Paenibacillaceae</taxon>
        <taxon>Cohnella</taxon>
    </lineage>
</organism>
<accession>A0A7X0VY99</accession>
<dbReference type="InterPro" id="IPR006059">
    <property type="entry name" value="SBP"/>
</dbReference>
<sequence>MRKVRKSMPVLLSAALVLSLLSACSGGGSGNSGNAASSGSAGNAGASAGQSSAKKQTITVWHGAGGDGAKFLESLVKDYNASQSNVEVKLVYVDTNSMVQKLTAAAAGKALPDAGLLMWPQWAGPLKDVIQPLDDFIAADPDKWNEGDFLDSLLDGNVRFGGVTYGVPIETNNLALYYNKKLFADAGLQPPTTWDEMVADAQKLTDPKKKQWGLQIPTTKGGSLDFQWDCFLWQAGGEYANADGTDLGFNSDAGVQATQLWVDLINKYKAASLAPPQNGFQTGLIAMTIDGPWSIPGYNAIKGLDYGAVSLPAGPAGKATSLGGTNNFIFKTTPEKEKAAWDFLMWLASPENTAKFAAGYGSVPIRKSSSELQEWKDFVAANPTMQIHMDSYAFGKLRPYNLLTYTEISDIVSSHVEAALQKKETPEEAMKKAYEESKPLVKTWVN</sequence>
<dbReference type="InterPro" id="IPR050490">
    <property type="entry name" value="Bact_solute-bd_prot1"/>
</dbReference>
<dbReference type="EMBL" id="JACJVO010000042">
    <property type="protein sequence ID" value="MBB6735144.1"/>
    <property type="molecule type" value="Genomic_DNA"/>
</dbReference>
<comment type="caution">
    <text evidence="2">The sequence shown here is derived from an EMBL/GenBank/DDBJ whole genome shotgun (WGS) entry which is preliminary data.</text>
</comment>
<keyword evidence="3" id="KW-1185">Reference proteome</keyword>
<dbReference type="PROSITE" id="PS51257">
    <property type="entry name" value="PROKAR_LIPOPROTEIN"/>
    <property type="match status" value="1"/>
</dbReference>
<dbReference type="AlphaFoldDB" id="A0A7X0VY99"/>
<dbReference type="CDD" id="cd14748">
    <property type="entry name" value="PBP2_UgpB"/>
    <property type="match status" value="1"/>
</dbReference>
<dbReference type="SUPFAM" id="SSF53850">
    <property type="entry name" value="Periplasmic binding protein-like II"/>
    <property type="match status" value="1"/>
</dbReference>
<dbReference type="PANTHER" id="PTHR43649:SF30">
    <property type="entry name" value="ABC TRANSPORTER SUBSTRATE-BINDING PROTEIN"/>
    <property type="match status" value="1"/>
</dbReference>
<evidence type="ECO:0000313" key="3">
    <source>
        <dbReference type="Proteomes" id="UP000564644"/>
    </source>
</evidence>
<dbReference type="Gene3D" id="3.40.190.10">
    <property type="entry name" value="Periplasmic binding protein-like II"/>
    <property type="match status" value="1"/>
</dbReference>
<gene>
    <name evidence="2" type="ORF">H7C18_29950</name>
</gene>
<dbReference type="RefSeq" id="WP_185132794.1">
    <property type="nucleotide sequence ID" value="NZ_JACJVO010000042.1"/>
</dbReference>
<dbReference type="Pfam" id="PF13416">
    <property type="entry name" value="SBP_bac_8"/>
    <property type="match status" value="1"/>
</dbReference>
<dbReference type="Proteomes" id="UP000564644">
    <property type="component" value="Unassembled WGS sequence"/>
</dbReference>
<protein>
    <submittedName>
        <fullName evidence="2">ABC transporter substrate-binding protein</fullName>
    </submittedName>
</protein>
<dbReference type="PANTHER" id="PTHR43649">
    <property type="entry name" value="ARABINOSE-BINDING PROTEIN-RELATED"/>
    <property type="match status" value="1"/>
</dbReference>
<feature type="chain" id="PRO_5038732142" evidence="1">
    <location>
        <begin position="26"/>
        <end position="446"/>
    </location>
</feature>
<proteinExistence type="predicted"/>
<evidence type="ECO:0000256" key="1">
    <source>
        <dbReference type="SAM" id="SignalP"/>
    </source>
</evidence>
<feature type="signal peptide" evidence="1">
    <location>
        <begin position="1"/>
        <end position="25"/>
    </location>
</feature>
<reference evidence="2 3" key="1">
    <citation type="submission" date="2020-08" db="EMBL/GenBank/DDBJ databases">
        <title>Cohnella phylogeny.</title>
        <authorList>
            <person name="Dunlap C."/>
        </authorList>
    </citation>
    <scope>NUCLEOTIDE SEQUENCE [LARGE SCALE GENOMIC DNA]</scope>
    <source>
        <strain evidence="2 3">CBP 2801</strain>
    </source>
</reference>
<keyword evidence="1" id="KW-0732">Signal</keyword>